<feature type="transmembrane region" description="Helical" evidence="6">
    <location>
        <begin position="72"/>
        <end position="90"/>
    </location>
</feature>
<feature type="transmembrane region" description="Helical" evidence="6">
    <location>
        <begin position="349"/>
        <end position="371"/>
    </location>
</feature>
<dbReference type="PANTHER" id="PTHR23506:SF26">
    <property type="entry name" value="MFS-TYPE TRANSPORTER SLC18B1"/>
    <property type="match status" value="1"/>
</dbReference>
<feature type="transmembrane region" description="Helical" evidence="6">
    <location>
        <begin position="298"/>
        <end position="317"/>
    </location>
</feature>
<evidence type="ECO:0000256" key="1">
    <source>
        <dbReference type="ARBA" id="ARBA00004141"/>
    </source>
</evidence>
<dbReference type="Pfam" id="PF07690">
    <property type="entry name" value="MFS_1"/>
    <property type="match status" value="1"/>
</dbReference>
<gene>
    <name evidence="7" type="ORF">SteCoe_4760</name>
</gene>
<dbReference type="InterPro" id="IPR050930">
    <property type="entry name" value="MFS_Vesicular_Transporter"/>
</dbReference>
<evidence type="ECO:0000256" key="4">
    <source>
        <dbReference type="ARBA" id="ARBA00022989"/>
    </source>
</evidence>
<feature type="transmembrane region" description="Helical" evidence="6">
    <location>
        <begin position="40"/>
        <end position="60"/>
    </location>
</feature>
<proteinExistence type="predicted"/>
<dbReference type="OrthoDB" id="446368at2759"/>
<keyword evidence="5 6" id="KW-0472">Membrane</keyword>
<dbReference type="InterPro" id="IPR011701">
    <property type="entry name" value="MFS"/>
</dbReference>
<comment type="caution">
    <text evidence="7">The sequence shown here is derived from an EMBL/GenBank/DDBJ whole genome shotgun (WGS) entry which is preliminary data.</text>
</comment>
<feature type="transmembrane region" description="Helical" evidence="6">
    <location>
        <begin position="207"/>
        <end position="228"/>
    </location>
</feature>
<evidence type="ECO:0000256" key="5">
    <source>
        <dbReference type="ARBA" id="ARBA00023136"/>
    </source>
</evidence>
<keyword evidence="3 6" id="KW-0812">Transmembrane</keyword>
<sequence length="422" mass="46373">MSDITRQLAIYMSLVICCAPYSMIANFYPNIAHNKGLQAWVIGAVFSANPAAGLITALFLKKYMVKIGRKTTILASVGFSGLSMLVLCPIEHVGIVWLFIFSFLSSILAGIGAACIMTASDTVFISDYPDKVDVMIGRVEAAIGLGLIIGPLLGAILVMGSLLLELIICGLFIILLIPLFSKMLGTFRDYEVKNKKNSLGIINKPRIALDLGMNLTFQFSISFVIPSLELHLLEFELPNYLISLCFILLSASYTFFCLFGTRIFRMLEDRTSIFLGAIVLGFSYLMLAPWDVVFPNKLWIVLLSLPIIGFGQAMIYLPTFPHMIRSAHEDYGLAKDDILSDSIAGLSNISFSIGEIIGPLFAGILIDLIGYQNTTSLTALLFVGYGIIYLFGSGLFSRWISKKHYKVSLISPEVEDNTSVNI</sequence>
<feature type="transmembrane region" description="Helical" evidence="6">
    <location>
        <begin position="273"/>
        <end position="292"/>
    </location>
</feature>
<dbReference type="SUPFAM" id="SSF103473">
    <property type="entry name" value="MFS general substrate transporter"/>
    <property type="match status" value="1"/>
</dbReference>
<dbReference type="Gene3D" id="1.20.1250.20">
    <property type="entry name" value="MFS general substrate transporter like domains"/>
    <property type="match status" value="2"/>
</dbReference>
<dbReference type="PANTHER" id="PTHR23506">
    <property type="entry name" value="GH10249P"/>
    <property type="match status" value="1"/>
</dbReference>
<evidence type="ECO:0000256" key="3">
    <source>
        <dbReference type="ARBA" id="ARBA00022692"/>
    </source>
</evidence>
<protein>
    <recommendedName>
        <fullName evidence="9">Major facilitator superfamily (MFS) profile domain-containing protein</fullName>
    </recommendedName>
</protein>
<evidence type="ECO:0000256" key="6">
    <source>
        <dbReference type="SAM" id="Phobius"/>
    </source>
</evidence>
<feature type="transmembrane region" description="Helical" evidence="6">
    <location>
        <begin position="96"/>
        <end position="119"/>
    </location>
</feature>
<keyword evidence="2" id="KW-0813">Transport</keyword>
<dbReference type="InterPro" id="IPR036259">
    <property type="entry name" value="MFS_trans_sf"/>
</dbReference>
<feature type="transmembrane region" description="Helical" evidence="6">
    <location>
        <begin position="164"/>
        <end position="187"/>
    </location>
</feature>
<dbReference type="Proteomes" id="UP000187209">
    <property type="component" value="Unassembled WGS sequence"/>
</dbReference>
<feature type="transmembrane region" description="Helical" evidence="6">
    <location>
        <begin position="9"/>
        <end position="28"/>
    </location>
</feature>
<dbReference type="GO" id="GO:0016020">
    <property type="term" value="C:membrane"/>
    <property type="evidence" value="ECO:0007669"/>
    <property type="project" value="UniProtKB-SubCell"/>
</dbReference>
<feature type="transmembrane region" description="Helical" evidence="6">
    <location>
        <begin position="240"/>
        <end position="261"/>
    </location>
</feature>
<keyword evidence="4 6" id="KW-1133">Transmembrane helix</keyword>
<keyword evidence="8" id="KW-1185">Reference proteome</keyword>
<accession>A0A1R2CTS9</accession>
<evidence type="ECO:0008006" key="9">
    <source>
        <dbReference type="Google" id="ProtNLM"/>
    </source>
</evidence>
<evidence type="ECO:0000313" key="8">
    <source>
        <dbReference type="Proteomes" id="UP000187209"/>
    </source>
</evidence>
<feature type="transmembrane region" description="Helical" evidence="6">
    <location>
        <begin position="377"/>
        <end position="396"/>
    </location>
</feature>
<feature type="transmembrane region" description="Helical" evidence="6">
    <location>
        <begin position="139"/>
        <end position="158"/>
    </location>
</feature>
<evidence type="ECO:0000313" key="7">
    <source>
        <dbReference type="EMBL" id="OMJ92424.1"/>
    </source>
</evidence>
<comment type="subcellular location">
    <subcellularLocation>
        <location evidence="1">Membrane</location>
        <topology evidence="1">Multi-pass membrane protein</topology>
    </subcellularLocation>
</comment>
<organism evidence="7 8">
    <name type="scientific">Stentor coeruleus</name>
    <dbReference type="NCBI Taxonomy" id="5963"/>
    <lineage>
        <taxon>Eukaryota</taxon>
        <taxon>Sar</taxon>
        <taxon>Alveolata</taxon>
        <taxon>Ciliophora</taxon>
        <taxon>Postciliodesmatophora</taxon>
        <taxon>Heterotrichea</taxon>
        <taxon>Heterotrichida</taxon>
        <taxon>Stentoridae</taxon>
        <taxon>Stentor</taxon>
    </lineage>
</organism>
<dbReference type="AlphaFoldDB" id="A0A1R2CTS9"/>
<dbReference type="GO" id="GO:0022857">
    <property type="term" value="F:transmembrane transporter activity"/>
    <property type="evidence" value="ECO:0007669"/>
    <property type="project" value="InterPro"/>
</dbReference>
<dbReference type="EMBL" id="MPUH01000061">
    <property type="protein sequence ID" value="OMJ92424.1"/>
    <property type="molecule type" value="Genomic_DNA"/>
</dbReference>
<reference evidence="7 8" key="1">
    <citation type="submission" date="2016-11" db="EMBL/GenBank/DDBJ databases">
        <title>The macronuclear genome of Stentor coeruleus: a giant cell with tiny introns.</title>
        <authorList>
            <person name="Slabodnick M."/>
            <person name="Ruby J.G."/>
            <person name="Reiff S.B."/>
            <person name="Swart E.C."/>
            <person name="Gosai S."/>
            <person name="Prabakaran S."/>
            <person name="Witkowska E."/>
            <person name="Larue G.E."/>
            <person name="Fisher S."/>
            <person name="Freeman R.M."/>
            <person name="Gunawardena J."/>
            <person name="Chu W."/>
            <person name="Stover N.A."/>
            <person name="Gregory B.D."/>
            <person name="Nowacki M."/>
            <person name="Derisi J."/>
            <person name="Roy S.W."/>
            <person name="Marshall W.F."/>
            <person name="Sood P."/>
        </authorList>
    </citation>
    <scope>NUCLEOTIDE SEQUENCE [LARGE SCALE GENOMIC DNA]</scope>
    <source>
        <strain evidence="7">WM001</strain>
    </source>
</reference>
<name>A0A1R2CTS9_9CILI</name>
<evidence type="ECO:0000256" key="2">
    <source>
        <dbReference type="ARBA" id="ARBA00022448"/>
    </source>
</evidence>